<reference evidence="4" key="3">
    <citation type="journal article" date="2019" name="Int. J. Syst. Evol. Microbiol.">
        <title>The Global Catalogue of Microorganisms (GCM) 10K type strain sequencing project: providing services to taxonomists for standard genome sequencing and annotation.</title>
        <authorList>
            <consortium name="The Broad Institute Genomics Platform"/>
            <consortium name="The Broad Institute Genome Sequencing Center for Infectious Disease"/>
            <person name="Wu L."/>
            <person name="Ma J."/>
        </authorList>
    </citation>
    <scope>NUCLEOTIDE SEQUENCE [LARGE SCALE GENOMIC DNA]</scope>
    <source>
        <strain evidence="4">NBRC 105001</strain>
    </source>
</reference>
<dbReference type="PANTHER" id="PTHR42811">
    <property type="entry name" value="SERINE ACETYLTRANSFERASE"/>
    <property type="match status" value="1"/>
</dbReference>
<keyword evidence="4" id="KW-1185">Reference proteome</keyword>
<dbReference type="InterPro" id="IPR001451">
    <property type="entry name" value="Hexapep"/>
</dbReference>
<proteinExistence type="predicted"/>
<accession>A0A2S7X5E8</accession>
<reference evidence="2 3" key="2">
    <citation type="submission" date="2016-12" db="EMBL/GenBank/DDBJ databases">
        <title>Diversity of luminous bacteria.</title>
        <authorList>
            <person name="Yoshizawa S."/>
            <person name="Kogure K."/>
        </authorList>
    </citation>
    <scope>NUCLEOTIDE SEQUENCE [LARGE SCALE GENOMIC DNA]</scope>
    <source>
        <strain evidence="2 3">NBRC 105001</strain>
    </source>
</reference>
<reference evidence="1" key="4">
    <citation type="submission" date="2023-01" db="EMBL/GenBank/DDBJ databases">
        <title>Draft genome sequence of Aliivibrio sifiae strain NBRC 105001.</title>
        <authorList>
            <person name="Sun Q."/>
            <person name="Mori K."/>
        </authorList>
    </citation>
    <scope>NUCLEOTIDE SEQUENCE</scope>
    <source>
        <strain evidence="1">NBRC 105001</strain>
    </source>
</reference>
<dbReference type="SUPFAM" id="SSF51161">
    <property type="entry name" value="Trimeric LpxA-like enzymes"/>
    <property type="match status" value="1"/>
</dbReference>
<gene>
    <name evidence="2" type="ORF">BTO23_19005</name>
    <name evidence="1" type="ORF">GCM10007855_32870</name>
</gene>
<organism evidence="2 3">
    <name type="scientific">Aliivibrio sifiae</name>
    <dbReference type="NCBI Taxonomy" id="566293"/>
    <lineage>
        <taxon>Bacteria</taxon>
        <taxon>Pseudomonadati</taxon>
        <taxon>Pseudomonadota</taxon>
        <taxon>Gammaproteobacteria</taxon>
        <taxon>Vibrionales</taxon>
        <taxon>Vibrionaceae</taxon>
        <taxon>Aliivibrio</taxon>
    </lineage>
</organism>
<dbReference type="OrthoDB" id="7058950at2"/>
<evidence type="ECO:0008006" key="5">
    <source>
        <dbReference type="Google" id="ProtNLM"/>
    </source>
</evidence>
<dbReference type="InterPro" id="IPR011004">
    <property type="entry name" value="Trimer_LpxA-like_sf"/>
</dbReference>
<evidence type="ECO:0000313" key="2">
    <source>
        <dbReference type="EMBL" id="PQJ85410.1"/>
    </source>
</evidence>
<comment type="caution">
    <text evidence="2">The sequence shown here is derived from an EMBL/GenBank/DDBJ whole genome shotgun (WGS) entry which is preliminary data.</text>
</comment>
<reference evidence="1" key="1">
    <citation type="journal article" date="2014" name="Int. J. Syst. Evol. Microbiol.">
        <title>Complete genome of a new Firmicutes species belonging to the dominant human colonic microbiota ('Ruminococcus bicirculans') reveals two chromosomes and a selective capacity to utilize plant glucans.</title>
        <authorList>
            <consortium name="NISC Comparative Sequencing Program"/>
            <person name="Wegmann U."/>
            <person name="Louis P."/>
            <person name="Goesmann A."/>
            <person name="Henrissat B."/>
            <person name="Duncan S.H."/>
            <person name="Flint H.J."/>
        </authorList>
    </citation>
    <scope>NUCLEOTIDE SEQUENCE</scope>
    <source>
        <strain evidence="1">NBRC 105001</strain>
    </source>
</reference>
<dbReference type="Proteomes" id="UP000239273">
    <property type="component" value="Unassembled WGS sequence"/>
</dbReference>
<dbReference type="RefSeq" id="WP_105064354.1">
    <property type="nucleotide sequence ID" value="NZ_BSOU01000010.1"/>
</dbReference>
<sequence length="164" mass="18426">MSFFKIIKKDFKTNKNFISRLFLLIVRLERVKVISKIIFPLRLVIINFIFNSEIPKSVVLGSGIRVPHPYNIIMHGNSNIGNNATIYQGVTLGSNEFLGNNSAPKICDYVVVGANSVIIGPITIGRNSIISACSLVSKDINENTFFKKKEYDNNIDVVKYLESR</sequence>
<dbReference type="AlphaFoldDB" id="A0A2S7X5E8"/>
<dbReference type="EMBL" id="BSOU01000010">
    <property type="protein sequence ID" value="GLR76412.1"/>
    <property type="molecule type" value="Genomic_DNA"/>
</dbReference>
<name>A0A2S7X5E8_9GAMM</name>
<evidence type="ECO:0000313" key="4">
    <source>
        <dbReference type="Proteomes" id="UP001156660"/>
    </source>
</evidence>
<dbReference type="Gene3D" id="2.160.10.10">
    <property type="entry name" value="Hexapeptide repeat proteins"/>
    <property type="match status" value="1"/>
</dbReference>
<evidence type="ECO:0000313" key="3">
    <source>
        <dbReference type="Proteomes" id="UP000239273"/>
    </source>
</evidence>
<protein>
    <recommendedName>
        <fullName evidence="5">Serine acetyltransferase</fullName>
    </recommendedName>
</protein>
<dbReference type="Proteomes" id="UP001156660">
    <property type="component" value="Unassembled WGS sequence"/>
</dbReference>
<dbReference type="EMBL" id="MSCP01000003">
    <property type="protein sequence ID" value="PQJ85410.1"/>
    <property type="molecule type" value="Genomic_DNA"/>
</dbReference>
<evidence type="ECO:0000313" key="1">
    <source>
        <dbReference type="EMBL" id="GLR76412.1"/>
    </source>
</evidence>
<dbReference type="Pfam" id="PF00132">
    <property type="entry name" value="Hexapep"/>
    <property type="match status" value="1"/>
</dbReference>